<evidence type="ECO:0000313" key="3">
    <source>
        <dbReference type="EMBL" id="SHL06764.1"/>
    </source>
</evidence>
<keyword evidence="4" id="KW-1185">Reference proteome</keyword>
<dbReference type="EMBL" id="FRBR01000001">
    <property type="protein sequence ID" value="SHL06764.1"/>
    <property type="molecule type" value="Genomic_DNA"/>
</dbReference>
<evidence type="ECO:0000256" key="1">
    <source>
        <dbReference type="SAM" id="MobiDB-lite"/>
    </source>
</evidence>
<keyword evidence="2" id="KW-1133">Transmembrane helix</keyword>
<dbReference type="Proteomes" id="UP000183974">
    <property type="component" value="Unassembled WGS sequence"/>
</dbReference>
<proteinExistence type="predicted"/>
<gene>
    <name evidence="3" type="ORF">SAMN05444398_101470</name>
</gene>
<accession>A0A1M6XLB4</accession>
<dbReference type="OrthoDB" id="7746079at2"/>
<feature type="region of interest" description="Disordered" evidence="1">
    <location>
        <begin position="54"/>
        <end position="88"/>
    </location>
</feature>
<name>A0A1M6XLB4_9RHOB</name>
<evidence type="ECO:0000313" key="4">
    <source>
        <dbReference type="Proteomes" id="UP000183974"/>
    </source>
</evidence>
<dbReference type="STRING" id="337701.SAMN05444398_101470"/>
<feature type="compositionally biased region" description="Basic and acidic residues" evidence="1">
    <location>
        <begin position="73"/>
        <end position="88"/>
    </location>
</feature>
<keyword evidence="2" id="KW-0812">Transmembrane</keyword>
<protein>
    <submittedName>
        <fullName evidence="3">Uncharacterized protein</fullName>
    </submittedName>
</protein>
<sequence>MQASDSFTISPFGLPEGHILSGHPIIFLLIAPFAILFLWAAWLEFRRWYRHGPSMNRRADFPIDKTAPSYEPPEPKTRSSRDAGKGQS</sequence>
<evidence type="ECO:0000256" key="2">
    <source>
        <dbReference type="SAM" id="Phobius"/>
    </source>
</evidence>
<dbReference type="RefSeq" id="WP_073032258.1">
    <property type="nucleotide sequence ID" value="NZ_BMLR01000001.1"/>
</dbReference>
<keyword evidence="2" id="KW-0472">Membrane</keyword>
<dbReference type="AlphaFoldDB" id="A0A1M6XLB4"/>
<reference evidence="3 4" key="1">
    <citation type="submission" date="2016-11" db="EMBL/GenBank/DDBJ databases">
        <authorList>
            <person name="Jaros S."/>
            <person name="Januszkiewicz K."/>
            <person name="Wedrychowicz H."/>
        </authorList>
    </citation>
    <scope>NUCLEOTIDE SEQUENCE [LARGE SCALE GENOMIC DNA]</scope>
    <source>
        <strain evidence="3 4">DSM 29589</strain>
    </source>
</reference>
<organism evidence="3 4">
    <name type="scientific">Roseovarius pacificus</name>
    <dbReference type="NCBI Taxonomy" id="337701"/>
    <lineage>
        <taxon>Bacteria</taxon>
        <taxon>Pseudomonadati</taxon>
        <taxon>Pseudomonadota</taxon>
        <taxon>Alphaproteobacteria</taxon>
        <taxon>Rhodobacterales</taxon>
        <taxon>Roseobacteraceae</taxon>
        <taxon>Roseovarius</taxon>
    </lineage>
</organism>
<feature type="transmembrane region" description="Helical" evidence="2">
    <location>
        <begin position="25"/>
        <end position="45"/>
    </location>
</feature>